<dbReference type="Gene3D" id="3.30.70.970">
    <property type="entry name" value="RraB-like"/>
    <property type="match status" value="1"/>
</dbReference>
<dbReference type="InterPro" id="IPR009671">
    <property type="entry name" value="RraB_dom"/>
</dbReference>
<accession>A0ABS1WY46</accession>
<name>A0ABS1WY46_9GAMM</name>
<organism evidence="2 3">
    <name type="scientific">Steroidobacter gossypii</name>
    <dbReference type="NCBI Taxonomy" id="2805490"/>
    <lineage>
        <taxon>Bacteria</taxon>
        <taxon>Pseudomonadati</taxon>
        <taxon>Pseudomonadota</taxon>
        <taxon>Gammaproteobacteria</taxon>
        <taxon>Steroidobacterales</taxon>
        <taxon>Steroidobacteraceae</taxon>
        <taxon>Steroidobacter</taxon>
    </lineage>
</organism>
<dbReference type="Pfam" id="PF06877">
    <property type="entry name" value="RraB"/>
    <property type="match status" value="1"/>
</dbReference>
<comment type="caution">
    <text evidence="2">The sequence shown here is derived from an EMBL/GenBank/DDBJ whole genome shotgun (WGS) entry which is preliminary data.</text>
</comment>
<dbReference type="SUPFAM" id="SSF89946">
    <property type="entry name" value="Hypothetical protein VC0424"/>
    <property type="match status" value="1"/>
</dbReference>
<dbReference type="EMBL" id="JAEVLS010000003">
    <property type="protein sequence ID" value="MBM0105907.1"/>
    <property type="molecule type" value="Genomic_DNA"/>
</dbReference>
<dbReference type="InterPro" id="IPR036701">
    <property type="entry name" value="RraB-like_sf"/>
</dbReference>
<protein>
    <submittedName>
        <fullName evidence="2">Ribonuclease E inhibitor RraB</fullName>
    </submittedName>
</protein>
<evidence type="ECO:0000313" key="3">
    <source>
        <dbReference type="Proteomes" id="UP000661077"/>
    </source>
</evidence>
<proteinExistence type="predicted"/>
<gene>
    <name evidence="2" type="ORF">JM946_14340</name>
</gene>
<dbReference type="RefSeq" id="WP_203167983.1">
    <property type="nucleotide sequence ID" value="NZ_JAEVLS010000003.1"/>
</dbReference>
<sequence>MKLFERCLNPSASSPRVACFKAWRNSSEVIMARRFGCKWVLALLSLAMGGAGWAAGGTYEEADPFNEMRRFERFEHLGGDLTQEQDVEFIFRFSDRVEARAENAQRFANRLRFRGYPKAEAQPCAREEACWLVIAPKRMRLDLKKNIALSKELDQLAADDYGRYDGWDCALFKREDERFIDSMVAESNKVPSLGTWLMSLDQVLALQCAKMRQSLTSQGDAADATGQRAHAIEARSVIDLVCTCAPEGVKSLRQTLPPMELAASISEAEVTQSYFMPKVMQPCTGKMVRQLYLEECSTLAANNKLNAETYCGCMQRLLDETSAADLMQLGLIAADYLPKAAQAQKHGIQPPDAPPLYTKFMASEAACRH</sequence>
<keyword evidence="3" id="KW-1185">Reference proteome</keyword>
<reference evidence="2 3" key="1">
    <citation type="journal article" date="2021" name="Int. J. Syst. Evol. Microbiol.">
        <title>Steroidobacter gossypii sp. nov., isolated from soil of cotton cropping field.</title>
        <authorList>
            <person name="Huang R."/>
            <person name="Yang S."/>
            <person name="Zhen C."/>
            <person name="Liu W."/>
        </authorList>
    </citation>
    <scope>NUCLEOTIDE SEQUENCE [LARGE SCALE GENOMIC DNA]</scope>
    <source>
        <strain evidence="2 3">S1-65</strain>
    </source>
</reference>
<evidence type="ECO:0000313" key="2">
    <source>
        <dbReference type="EMBL" id="MBM0105907.1"/>
    </source>
</evidence>
<feature type="domain" description="Regulator of ribonuclease activity B" evidence="1">
    <location>
        <begin position="71"/>
        <end position="169"/>
    </location>
</feature>
<dbReference type="Proteomes" id="UP000661077">
    <property type="component" value="Unassembled WGS sequence"/>
</dbReference>
<evidence type="ECO:0000259" key="1">
    <source>
        <dbReference type="Pfam" id="PF06877"/>
    </source>
</evidence>